<dbReference type="Proteomes" id="UP000011713">
    <property type="component" value="Unassembled WGS sequence"/>
</dbReference>
<name>M4BGK3_HYAAE</name>
<dbReference type="AlphaFoldDB" id="M4BGK3"/>
<reference evidence="2" key="1">
    <citation type="journal article" date="2010" name="Science">
        <title>Signatures of adaptation to obligate biotrophy in the Hyaloperonospora arabidopsidis genome.</title>
        <authorList>
            <person name="Baxter L."/>
            <person name="Tripathy S."/>
            <person name="Ishaque N."/>
            <person name="Boot N."/>
            <person name="Cabral A."/>
            <person name="Kemen E."/>
            <person name="Thines M."/>
            <person name="Ah-Fong A."/>
            <person name="Anderson R."/>
            <person name="Badejoko W."/>
            <person name="Bittner-Eddy P."/>
            <person name="Boore J.L."/>
            <person name="Chibucos M.C."/>
            <person name="Coates M."/>
            <person name="Dehal P."/>
            <person name="Delehaunty K."/>
            <person name="Dong S."/>
            <person name="Downton P."/>
            <person name="Dumas B."/>
            <person name="Fabro G."/>
            <person name="Fronick C."/>
            <person name="Fuerstenberg S.I."/>
            <person name="Fulton L."/>
            <person name="Gaulin E."/>
            <person name="Govers F."/>
            <person name="Hughes L."/>
            <person name="Humphray S."/>
            <person name="Jiang R.H."/>
            <person name="Judelson H."/>
            <person name="Kamoun S."/>
            <person name="Kyung K."/>
            <person name="Meijer H."/>
            <person name="Minx P."/>
            <person name="Morris P."/>
            <person name="Nelson J."/>
            <person name="Phuntumart V."/>
            <person name="Qutob D."/>
            <person name="Rehmany A."/>
            <person name="Rougon-Cardoso A."/>
            <person name="Ryden P."/>
            <person name="Torto-Alalibo T."/>
            <person name="Studholme D."/>
            <person name="Wang Y."/>
            <person name="Win J."/>
            <person name="Wood J."/>
            <person name="Clifton S.W."/>
            <person name="Rogers J."/>
            <person name="Van den Ackerveken G."/>
            <person name="Jones J.D."/>
            <person name="McDowell J.M."/>
            <person name="Beynon J."/>
            <person name="Tyler B.M."/>
        </authorList>
    </citation>
    <scope>NUCLEOTIDE SEQUENCE [LARGE SCALE GENOMIC DNA]</scope>
    <source>
        <strain evidence="2">Emoy2</strain>
    </source>
</reference>
<dbReference type="EMBL" id="JH598234">
    <property type="status" value="NOT_ANNOTATED_CDS"/>
    <property type="molecule type" value="Genomic_DNA"/>
</dbReference>
<sequence>MVPGRRKGTGCKDGSRWMRLAPVTARTRKWKFVSTNGVAWRKRERASESVARGRCYDRFLPDELNGFAVYEKQWRSLMKVDPSNCFW</sequence>
<evidence type="ECO:0000313" key="1">
    <source>
        <dbReference type="EnsemblProtists" id="HpaP805424"/>
    </source>
</evidence>
<evidence type="ECO:0000313" key="2">
    <source>
        <dbReference type="Proteomes" id="UP000011713"/>
    </source>
</evidence>
<keyword evidence="2" id="KW-1185">Reference proteome</keyword>
<protein>
    <submittedName>
        <fullName evidence="1">Uncharacterized protein</fullName>
    </submittedName>
</protein>
<dbReference type="HOGENOM" id="CLU_2488199_0_0_1"/>
<dbReference type="VEuPathDB" id="FungiDB:HpaG805424"/>
<dbReference type="EnsemblProtists" id="HpaT805424">
    <property type="protein sequence ID" value="HpaP805424"/>
    <property type="gene ID" value="HpaG805424"/>
</dbReference>
<organism evidence="1 2">
    <name type="scientific">Hyaloperonospora arabidopsidis (strain Emoy2)</name>
    <name type="common">Downy mildew agent</name>
    <name type="synonym">Peronospora arabidopsidis</name>
    <dbReference type="NCBI Taxonomy" id="559515"/>
    <lineage>
        <taxon>Eukaryota</taxon>
        <taxon>Sar</taxon>
        <taxon>Stramenopiles</taxon>
        <taxon>Oomycota</taxon>
        <taxon>Peronosporomycetes</taxon>
        <taxon>Peronosporales</taxon>
        <taxon>Peronosporaceae</taxon>
        <taxon>Hyaloperonospora</taxon>
    </lineage>
</organism>
<dbReference type="InParanoid" id="M4BGK3"/>
<accession>M4BGK3</accession>
<reference evidence="1" key="2">
    <citation type="submission" date="2015-06" db="UniProtKB">
        <authorList>
            <consortium name="EnsemblProtists"/>
        </authorList>
    </citation>
    <scope>IDENTIFICATION</scope>
    <source>
        <strain evidence="1">Emoy2</strain>
    </source>
</reference>
<proteinExistence type="predicted"/>